<feature type="chain" id="PRO_5016599864" evidence="1">
    <location>
        <begin position="29"/>
        <end position="393"/>
    </location>
</feature>
<feature type="signal peptide" evidence="1">
    <location>
        <begin position="1"/>
        <end position="28"/>
    </location>
</feature>
<reference evidence="3 4" key="1">
    <citation type="submission" date="2016-04" db="EMBL/GenBank/DDBJ databases">
        <title>Complete genome sequence and analysis of deep-sea sediment isolate, Amycolatopsis sp. WP1.</title>
        <authorList>
            <person name="Wang H."/>
            <person name="Chen S."/>
            <person name="Wu Q."/>
        </authorList>
    </citation>
    <scope>NUCLEOTIDE SEQUENCE [LARGE SCALE GENOMIC DNA]</scope>
    <source>
        <strain evidence="3 4">WP1</strain>
    </source>
</reference>
<dbReference type="AlphaFoldDB" id="A0A344L4P7"/>
<evidence type="ECO:0000313" key="4">
    <source>
        <dbReference type="Proteomes" id="UP000250434"/>
    </source>
</evidence>
<dbReference type="GO" id="GO:0016787">
    <property type="term" value="F:hydrolase activity"/>
    <property type="evidence" value="ECO:0007669"/>
    <property type="project" value="UniProtKB-KW"/>
</dbReference>
<keyword evidence="3" id="KW-0378">Hydrolase</keyword>
<dbReference type="InterPro" id="IPR050789">
    <property type="entry name" value="Diverse_Enzym_Activities"/>
</dbReference>
<dbReference type="InterPro" id="IPR001466">
    <property type="entry name" value="Beta-lactam-related"/>
</dbReference>
<dbReference type="PANTHER" id="PTHR43283">
    <property type="entry name" value="BETA-LACTAMASE-RELATED"/>
    <property type="match status" value="1"/>
</dbReference>
<name>A0A344L4P7_9PSEU</name>
<evidence type="ECO:0000313" key="3">
    <source>
        <dbReference type="EMBL" id="AXB43021.1"/>
    </source>
</evidence>
<dbReference type="SUPFAM" id="SSF56601">
    <property type="entry name" value="beta-lactamase/transpeptidase-like"/>
    <property type="match status" value="1"/>
</dbReference>
<sequence>MTQPSRRALLTMAAAAGGLLALPGTATATPPGALLSGGRYDRYLRRLADADEFSGTVLVAHRDHPVLTRSYGMADSERGIPNRTDTIYALASASKPFTGLAVVQLAERGKLRFYDKLGQHLGGFPADVAEKVTVHHLLTHTSGLAHPDPAGRGGHIFTSIEERTEYLRQYAREMIIKDAPGTKKAYNSPAYEILGELVAAVSGKPFHTYVREHIFLAAGMDRSAYYTRPEWLSDPRIAHPYILQADGSRVDGVRNLDKGAVIGGAPGSNSARAFIGSGGGNGFASAPDLLSFARALRDGKLLGRAYHELYVNGKVSAAPMGPQDPLRGEGFHAYGPVAALYRGQRVIGHGGGIAGGSTNWSIYLDRDWTGVILCNYDLDVEAIITEEREAVLG</sequence>
<dbReference type="RefSeq" id="WP_113692270.1">
    <property type="nucleotide sequence ID" value="NZ_CP015163.1"/>
</dbReference>
<feature type="domain" description="Beta-lactamase-related" evidence="2">
    <location>
        <begin position="53"/>
        <end position="378"/>
    </location>
</feature>
<proteinExistence type="predicted"/>
<accession>A0A344L4P7</accession>
<dbReference type="PROSITE" id="PS51318">
    <property type="entry name" value="TAT"/>
    <property type="match status" value="1"/>
</dbReference>
<dbReference type="PANTHER" id="PTHR43283:SF3">
    <property type="entry name" value="BETA-LACTAMASE FAMILY PROTEIN (AFU_ORTHOLOGUE AFUA_5G07500)"/>
    <property type="match status" value="1"/>
</dbReference>
<evidence type="ECO:0000259" key="2">
    <source>
        <dbReference type="Pfam" id="PF00144"/>
    </source>
</evidence>
<dbReference type="KEGG" id="aab:A4R43_11065"/>
<dbReference type="Proteomes" id="UP000250434">
    <property type="component" value="Chromosome"/>
</dbReference>
<keyword evidence="4" id="KW-1185">Reference proteome</keyword>
<evidence type="ECO:0000256" key="1">
    <source>
        <dbReference type="SAM" id="SignalP"/>
    </source>
</evidence>
<keyword evidence="1" id="KW-0732">Signal</keyword>
<protein>
    <submittedName>
        <fullName evidence="3">Serine hydrolase</fullName>
    </submittedName>
</protein>
<dbReference type="Gene3D" id="3.40.710.10">
    <property type="entry name" value="DD-peptidase/beta-lactamase superfamily"/>
    <property type="match status" value="1"/>
</dbReference>
<organism evidence="3 4">
    <name type="scientific">Amycolatopsis albispora</name>
    <dbReference type="NCBI Taxonomy" id="1804986"/>
    <lineage>
        <taxon>Bacteria</taxon>
        <taxon>Bacillati</taxon>
        <taxon>Actinomycetota</taxon>
        <taxon>Actinomycetes</taxon>
        <taxon>Pseudonocardiales</taxon>
        <taxon>Pseudonocardiaceae</taxon>
        <taxon>Amycolatopsis</taxon>
    </lineage>
</organism>
<dbReference type="InterPro" id="IPR012338">
    <property type="entry name" value="Beta-lactam/transpept-like"/>
</dbReference>
<gene>
    <name evidence="3" type="ORF">A4R43_11065</name>
</gene>
<dbReference type="Pfam" id="PF00144">
    <property type="entry name" value="Beta-lactamase"/>
    <property type="match status" value="1"/>
</dbReference>
<dbReference type="EMBL" id="CP015163">
    <property type="protein sequence ID" value="AXB43021.1"/>
    <property type="molecule type" value="Genomic_DNA"/>
</dbReference>
<dbReference type="OrthoDB" id="3863176at2"/>
<dbReference type="InterPro" id="IPR006311">
    <property type="entry name" value="TAT_signal"/>
</dbReference>